<accession>A0A6J1VQV5</accession>
<dbReference type="InterPro" id="IPR011990">
    <property type="entry name" value="TPR-like_helical_dom_sf"/>
</dbReference>
<sequence length="1429" mass="159209">MPELILPGLGRAGATPCAGRRGAHPPGNLLRGGGDSSAELLRAPASSLRLASRARRGACARLRLLRAVDLRRRSSCRSLAALGESPEPQKVNPEAASAHTVLKTQALPSGRAGAQKPWSPQEQQQQQKKKKLRGALKPPRLTPSPRKSLSSALPSAPEQGRPRTGEEENLSSWDSRTPASWLHQPPQRPCHLQLGRRELYGNSRRKVTLARRRTGLTDPQLQAYLQGRLRLLENDSQRAVAVLSSDGKPSGKPLEPRTLPKFGVLEPLAVRSVAVDLLNGFLSPCLETLLLDNSFWLSSREEAAGIEVLLDESGLHRLYRGLLIQEGAYFGFCPEDVDAADPRATCQVESAAPEQVRDGRPTEASEPPVPFHQWFLKANTASDGLACLTALPATDQAATGFSVAVVSHEGALPDEISFQKGDKIEIIGYFMKCMPWFVGRRLSSGQVGFVQSSCVEPEGFLAIATELPCMDFFKEDGDSFVKEESLLDNLTRLLAQISQESICSIYQIDAQDDTGLQKLCGPEMAPSSLKEKESPTPCRAVRSLMKMKDFQPTKDKKQQLPTCHRQEPPLLQKPCFSMHQRGTLGPEVPDSLLSFLNQEGYEDGFRGLYDPPLSFLKTSIRGDATEEELLDYLAQARAAARQADLPWATTRLCYLLGRMSLRRFKLSQARVYFEEALATLRGGFQDLHLVATLYTHLTGIYLKQKNVEKSASFLGKAASLLMGLASDTDGAEMALAVLNYALKRAVLSRSRNAEARACFLLAKHCLRFKQGQEPAPFLERLQQLLNAGQGLPSGRGSVDCYLKLGQLYSQQCLPRLALSCAKVVSSRSSCSLLELFRGIELVLRNASKVLSPTSGGQTHPPLMAFYLRELLHALEGSRGSQKLRSIIYYKLSQLHSRYKQYEEAIGYMEEVLELNTSARVAEDTIHHFVFLSWLYILHQQDDTALCILSAVAESPWSTRQQLGVIHNMAAISLRRRNQPKRAAESYFRALRISRETGSVVNEAVALANLGILCLHSSAQSLGEHFLVKAIQLFSELPSGECGGNFVAILLRLGHHYAHGAQKEKGRNCYEWAFLVAMEREDVEGQLQAVQHLCHFHSTVVPDPAQCVFYNEYQLTLVKKMSDKVMEGQVLETLSQLYLSLGTERACRSALDYLKRSLGIFIDLQAKNKEAQAWLQAGRIYYALREDELVDVYIQVAHNTALSSQDPNLEMEMLEASGDIFFNGDWEKERAAPFYRDKALPLAMKAKNSSAELRLFNKLVGLFLTLQKYEECLGYAQTSLMLSVNLGDQLSERVAYHRLAVIHHHLGQCELAEHFFLKAVSLCPSPLEFDEEALYYVKVYLLLGDITFYDLKDPFDAAGYYNLALAAAMDLGNKKAQLKIYTRLAIIYHNFLIDREMSLFFYQKARAFAMELNICRINLSPDRPPRRKVL</sequence>
<reference evidence="7" key="1">
    <citation type="submission" date="2025-08" db="UniProtKB">
        <authorList>
            <consortium name="RefSeq"/>
        </authorList>
    </citation>
    <scope>IDENTIFICATION</scope>
</reference>
<feature type="region of interest" description="Disordered" evidence="4">
    <location>
        <begin position="109"/>
        <end position="188"/>
    </location>
</feature>
<evidence type="ECO:0000256" key="3">
    <source>
        <dbReference type="PROSITE-ProRule" id="PRU00339"/>
    </source>
</evidence>
<evidence type="ECO:0000259" key="5">
    <source>
        <dbReference type="PROSITE" id="PS50002"/>
    </source>
</evidence>
<dbReference type="SUPFAM" id="SSF48452">
    <property type="entry name" value="TPR-like"/>
    <property type="match status" value="3"/>
</dbReference>
<gene>
    <name evidence="7" type="primary">SH3TC1</name>
</gene>
<evidence type="ECO:0000256" key="4">
    <source>
        <dbReference type="SAM" id="MobiDB-lite"/>
    </source>
</evidence>
<keyword evidence="1 2" id="KW-0728">SH3 domain</keyword>
<evidence type="ECO:0000256" key="2">
    <source>
        <dbReference type="PROSITE-ProRule" id="PRU00192"/>
    </source>
</evidence>
<dbReference type="Gene3D" id="1.25.40.10">
    <property type="entry name" value="Tetratricopeptide repeat domain"/>
    <property type="match status" value="3"/>
</dbReference>
<dbReference type="SMART" id="SM00326">
    <property type="entry name" value="SH3"/>
    <property type="match status" value="1"/>
</dbReference>
<name>A0A6J1VQV5_9SAUR</name>
<dbReference type="PANTHER" id="PTHR22647:SF3">
    <property type="entry name" value="SH3 DOMAIN AND TETRATRICOPEPTIDE REPEAT-CONTAINING PROTEIN 1"/>
    <property type="match status" value="1"/>
</dbReference>
<dbReference type="PROSITE" id="PS50002">
    <property type="entry name" value="SH3"/>
    <property type="match status" value="1"/>
</dbReference>
<dbReference type="Gene3D" id="2.30.30.40">
    <property type="entry name" value="SH3 Domains"/>
    <property type="match status" value="1"/>
</dbReference>
<proteinExistence type="predicted"/>
<dbReference type="InterPro" id="IPR036028">
    <property type="entry name" value="SH3-like_dom_sf"/>
</dbReference>
<dbReference type="Proteomes" id="UP000504612">
    <property type="component" value="Unplaced"/>
</dbReference>
<dbReference type="InterPro" id="IPR001452">
    <property type="entry name" value="SH3_domain"/>
</dbReference>
<evidence type="ECO:0000256" key="1">
    <source>
        <dbReference type="ARBA" id="ARBA00022443"/>
    </source>
</evidence>
<dbReference type="Pfam" id="PF13181">
    <property type="entry name" value="TPR_8"/>
    <property type="match status" value="2"/>
</dbReference>
<dbReference type="SUPFAM" id="SSF50044">
    <property type="entry name" value="SH3-domain"/>
    <property type="match status" value="1"/>
</dbReference>
<evidence type="ECO:0000313" key="6">
    <source>
        <dbReference type="Proteomes" id="UP000504612"/>
    </source>
</evidence>
<protein>
    <submittedName>
        <fullName evidence="7">SH3 domain and tetratricopeptide repeat-containing protein 1</fullName>
    </submittedName>
</protein>
<dbReference type="KEGG" id="nss:113427219"/>
<dbReference type="CTD" id="54436"/>
<dbReference type="SMART" id="SM00028">
    <property type="entry name" value="TPR"/>
    <property type="match status" value="5"/>
</dbReference>
<dbReference type="InterPro" id="IPR042772">
    <property type="entry name" value="SH3TC1/SH3TC2"/>
</dbReference>
<dbReference type="PROSITE" id="PS50005">
    <property type="entry name" value="TPR"/>
    <property type="match status" value="1"/>
</dbReference>
<evidence type="ECO:0000313" key="7">
    <source>
        <dbReference type="RefSeq" id="XP_026545467.1"/>
    </source>
</evidence>
<feature type="domain" description="SH3" evidence="5">
    <location>
        <begin position="397"/>
        <end position="460"/>
    </location>
</feature>
<keyword evidence="6" id="KW-1185">Reference proteome</keyword>
<keyword evidence="3" id="KW-0802">TPR repeat</keyword>
<organism evidence="6 7">
    <name type="scientific">Notechis scutatus</name>
    <name type="common">mainland tiger snake</name>
    <dbReference type="NCBI Taxonomy" id="8663"/>
    <lineage>
        <taxon>Eukaryota</taxon>
        <taxon>Metazoa</taxon>
        <taxon>Chordata</taxon>
        <taxon>Craniata</taxon>
        <taxon>Vertebrata</taxon>
        <taxon>Euteleostomi</taxon>
        <taxon>Lepidosauria</taxon>
        <taxon>Squamata</taxon>
        <taxon>Bifurcata</taxon>
        <taxon>Unidentata</taxon>
        <taxon>Episquamata</taxon>
        <taxon>Toxicofera</taxon>
        <taxon>Serpentes</taxon>
        <taxon>Colubroidea</taxon>
        <taxon>Elapidae</taxon>
        <taxon>Hydrophiinae</taxon>
        <taxon>Notechis</taxon>
    </lineage>
</organism>
<dbReference type="RefSeq" id="XP_026545467.1">
    <property type="nucleotide sequence ID" value="XM_026689682.1"/>
</dbReference>
<dbReference type="GeneID" id="113427219"/>
<dbReference type="InterPro" id="IPR019734">
    <property type="entry name" value="TPR_rpt"/>
</dbReference>
<feature type="repeat" description="TPR" evidence="3">
    <location>
        <begin position="885"/>
        <end position="918"/>
    </location>
</feature>
<dbReference type="PANTHER" id="PTHR22647">
    <property type="entry name" value="SH3 DOMAIN AND TETRATRICOPEPTIDE REPEATS CONTAINING PROTEIN"/>
    <property type="match status" value="1"/>
</dbReference>
<feature type="region of interest" description="Disordered" evidence="4">
    <location>
        <begin position="1"/>
        <end position="35"/>
    </location>
</feature>